<evidence type="ECO:0000259" key="2">
    <source>
        <dbReference type="Pfam" id="PF05193"/>
    </source>
</evidence>
<organism evidence="3 4">
    <name type="scientific">Rhodomicrobium vannielii (strain ATCC 17100 / DSM 162 / LMG 4299 / NCIMB 10020 / ATH 3.1.1)</name>
    <dbReference type="NCBI Taxonomy" id="648757"/>
    <lineage>
        <taxon>Bacteria</taxon>
        <taxon>Pseudomonadati</taxon>
        <taxon>Pseudomonadota</taxon>
        <taxon>Alphaproteobacteria</taxon>
        <taxon>Hyphomicrobiales</taxon>
        <taxon>Hyphomicrobiaceae</taxon>
        <taxon>Rhodomicrobium</taxon>
    </lineage>
</organism>
<evidence type="ECO:0000259" key="1">
    <source>
        <dbReference type="Pfam" id="PF00675"/>
    </source>
</evidence>
<dbReference type="Gene3D" id="3.30.830.10">
    <property type="entry name" value="Metalloenzyme, LuxS/M16 peptidase-like"/>
    <property type="match status" value="2"/>
</dbReference>
<feature type="domain" description="Peptidase M16 N-terminal" evidence="1">
    <location>
        <begin position="51"/>
        <end position="189"/>
    </location>
</feature>
<sequence length="451" mass="49216">MILKISGSRLIKSLAASALFVSLLFGAVLPASAMQIQKVVSKKGIEAWLVEDHSRPILSLQFAFKGGSTQDPDGKSGVATFVSGMLDEGAGDLDSSGFQKRLEELAAKMSFSANYDNFSGSFQTLTQNREDAVKLLRAAINDPHFDADDANRIREQLLANLRLEEKDPDKVSSIEWYKLAFGAHPYGRSSNGTVESIESLTPDDLKAYRKRIFARDNLKVAVVGDIDAKQLGDVLDTVFGDLPEKADLKLVPEVTLANVAKQRVVAMPNPQSVVQFGFQGLKRKDPDFIPAFILNYVVGGGGFSSKLMQEVREKRGLAYGVYTYLYPLQHAGIFAGGVATENKSVGQSLDLIRAELERVSKEGLTETELRQAKDYLIGSYALRFDTSGKIAAQLLAIQLDDLGADYIDRRNGEIEAVTVADVKRVAKRLLEPKNLIVTVVGEPEGVKEVGL</sequence>
<dbReference type="Pfam" id="PF05193">
    <property type="entry name" value="Peptidase_M16_C"/>
    <property type="match status" value="1"/>
</dbReference>
<dbReference type="GO" id="GO:0046872">
    <property type="term" value="F:metal ion binding"/>
    <property type="evidence" value="ECO:0007669"/>
    <property type="project" value="InterPro"/>
</dbReference>
<dbReference type="PANTHER" id="PTHR11851">
    <property type="entry name" value="METALLOPROTEASE"/>
    <property type="match status" value="1"/>
</dbReference>
<dbReference type="Pfam" id="PF00675">
    <property type="entry name" value="Peptidase_M16"/>
    <property type="match status" value="1"/>
</dbReference>
<dbReference type="KEGG" id="rva:Rvan_2746"/>
<reference evidence="4" key="1">
    <citation type="journal article" date="2011" name="J. Bacteriol.">
        <title>Genome sequences of eight morphologically diverse alphaproteobacteria.</title>
        <authorList>
            <consortium name="US DOE Joint Genome Institute"/>
            <person name="Brown P.J."/>
            <person name="Kysela D.T."/>
            <person name="Buechlein A."/>
            <person name="Hemmerich C."/>
            <person name="Brun Y.V."/>
        </authorList>
    </citation>
    <scope>NUCLEOTIDE SEQUENCE [LARGE SCALE GENOMIC DNA]</scope>
    <source>
        <strain evidence="4">ATCC 17100 / ATH 3.1.1 / DSM 162 / LMG 4299</strain>
    </source>
</reference>
<dbReference type="eggNOG" id="COG0612">
    <property type="taxonomic scope" value="Bacteria"/>
</dbReference>
<evidence type="ECO:0000313" key="3">
    <source>
        <dbReference type="EMBL" id="ADP71957.1"/>
    </source>
</evidence>
<dbReference type="Proteomes" id="UP000001399">
    <property type="component" value="Chromosome"/>
</dbReference>
<dbReference type="HOGENOM" id="CLU_009902_6_2_5"/>
<keyword evidence="4" id="KW-1185">Reference proteome</keyword>
<gene>
    <name evidence="3" type="ordered locus">Rvan_2746</name>
</gene>
<dbReference type="InterPro" id="IPR050361">
    <property type="entry name" value="MPP/UQCRC_Complex"/>
</dbReference>
<accession>E3I831</accession>
<dbReference type="AlphaFoldDB" id="E3I831"/>
<name>E3I831_RHOVT</name>
<dbReference type="InterPro" id="IPR011249">
    <property type="entry name" value="Metalloenz_LuxS/M16"/>
</dbReference>
<feature type="domain" description="Peptidase M16 C-terminal" evidence="2">
    <location>
        <begin position="199"/>
        <end position="375"/>
    </location>
</feature>
<dbReference type="OrthoDB" id="9811314at2"/>
<proteinExistence type="predicted"/>
<dbReference type="EMBL" id="CP002292">
    <property type="protein sequence ID" value="ADP71957.1"/>
    <property type="molecule type" value="Genomic_DNA"/>
</dbReference>
<dbReference type="PANTHER" id="PTHR11851:SF224">
    <property type="entry name" value="PROCESSING PROTEASE"/>
    <property type="match status" value="1"/>
</dbReference>
<dbReference type="SUPFAM" id="SSF63411">
    <property type="entry name" value="LuxS/MPP-like metallohydrolase"/>
    <property type="match status" value="2"/>
</dbReference>
<protein>
    <submittedName>
        <fullName evidence="3">Peptidase M16 domain protein</fullName>
    </submittedName>
</protein>
<evidence type="ECO:0000313" key="4">
    <source>
        <dbReference type="Proteomes" id="UP000001399"/>
    </source>
</evidence>
<dbReference type="InterPro" id="IPR011765">
    <property type="entry name" value="Pept_M16_N"/>
</dbReference>
<dbReference type="STRING" id="648757.Rvan_2746"/>
<dbReference type="InterPro" id="IPR007863">
    <property type="entry name" value="Peptidase_M16_C"/>
</dbReference>